<dbReference type="Gene3D" id="2.160.20.10">
    <property type="entry name" value="Single-stranded right-handed beta-helix, Pectin lyase-like"/>
    <property type="match status" value="1"/>
</dbReference>
<accession>A0A8J7JYM4</accession>
<dbReference type="EMBL" id="JADEWL010000004">
    <property type="protein sequence ID" value="MBE9211471.1"/>
    <property type="molecule type" value="Genomic_DNA"/>
</dbReference>
<evidence type="ECO:0000313" key="5">
    <source>
        <dbReference type="Proteomes" id="UP000620559"/>
    </source>
</evidence>
<dbReference type="Proteomes" id="UP000620559">
    <property type="component" value="Unassembled WGS sequence"/>
</dbReference>
<dbReference type="SMART" id="SM00912">
    <property type="entry name" value="Haemagg_act"/>
    <property type="match status" value="1"/>
</dbReference>
<sequence length="854" mass="88477">MKLKYLLTLFLISSVPQAQAQITPTANDANTIVNQTGNTFTITGGTQIDANLFHSLQKFGLNENQIADFVTNPGTQNVLGRITGGDASVINGLIKITGSDANLFLMNPAGIIFGSGARLDVPGSFTATTANGIGFGNKWFNASGANNYVELIGEPNSFAFTMSEPGAIANDGFGNLAVKTGKNLTFLGGTVVNTRELRAPGGNVVNATVTGQSIVKITQPGNILSLEIQPIAASSSLPNNWSLPILSLPQLLTGGGVTNATGLTISGDEVKLTGSGLKIENGDLLIDALSAGNATLSSSRNLISVGQSGQGLTTSGDLNLLAQNTINLFDGAGVDEFLILQAGGDLKVQGNQNIDIQLGNDKSIFQTGGNLNLVSDGLINGNARFVTGGNFSVQNLSGGTGNFTSSFLSPIGTNSTGIISSNGDVNFGNYTGYSLKVEAKGSISGGDIKITQPNASLVGTDPDIAVLKNSSSLILRAGLTELRNPASSSPTTVEGSTFTNTNTSTSPGNITLENITIEPSANDEILGSVILSAKNNINVNGNISVGNFGLYGTFNGINSPLTLNSSEGNISVTGDIDAGNTILSAAKDINIENLNSISSENGLGSGDDFAFLSSKTGKITVNTISVPFGSIDINAADVFRAKGTFLNSFTFSGPSDVPVSIQAQQNINIQHGGVKLTDGVAVEKDTAGNTIYRVKADGRRVFFRGRGDDSQIIFVDENGNPVPDRPITVNSVAFDVNSISTDESFTAGLIVKKGGVDAGLYGAFGDTFLSGSSDINVVGIPKPNQPTPNEEVVQRQLNQEEKNSICPPQTTVAFNQGKNTRGGQTTTISQPPNKDTCTTANKENILKVVPDNRI</sequence>
<dbReference type="AlphaFoldDB" id="A0A8J7JYM4"/>
<organism evidence="4 5">
    <name type="scientific">Plectonema cf. radiosum LEGE 06105</name>
    <dbReference type="NCBI Taxonomy" id="945769"/>
    <lineage>
        <taxon>Bacteria</taxon>
        <taxon>Bacillati</taxon>
        <taxon>Cyanobacteriota</taxon>
        <taxon>Cyanophyceae</taxon>
        <taxon>Oscillatoriophycideae</taxon>
        <taxon>Oscillatoriales</taxon>
        <taxon>Microcoleaceae</taxon>
        <taxon>Plectonema</taxon>
    </lineage>
</organism>
<feature type="compositionally biased region" description="Low complexity" evidence="1">
    <location>
        <begin position="496"/>
        <end position="507"/>
    </location>
</feature>
<dbReference type="NCBIfam" id="TIGR01901">
    <property type="entry name" value="adhes_NPXG"/>
    <property type="match status" value="1"/>
</dbReference>
<feature type="signal peptide" evidence="2">
    <location>
        <begin position="1"/>
        <end position="20"/>
    </location>
</feature>
<feature type="region of interest" description="Disordered" evidence="1">
    <location>
        <begin position="815"/>
        <end position="838"/>
    </location>
</feature>
<evidence type="ECO:0000259" key="3">
    <source>
        <dbReference type="SMART" id="SM00912"/>
    </source>
</evidence>
<protein>
    <submittedName>
        <fullName evidence="4">Filamentous hemagglutinin N-terminal domain-containing protein</fullName>
    </submittedName>
</protein>
<dbReference type="RefSeq" id="WP_193916467.1">
    <property type="nucleotide sequence ID" value="NZ_JADEWL010000004.1"/>
</dbReference>
<dbReference type="SUPFAM" id="SSF51126">
    <property type="entry name" value="Pectin lyase-like"/>
    <property type="match status" value="1"/>
</dbReference>
<name>A0A8J7JYM4_9CYAN</name>
<evidence type="ECO:0000256" key="2">
    <source>
        <dbReference type="SAM" id="SignalP"/>
    </source>
</evidence>
<feature type="region of interest" description="Disordered" evidence="1">
    <location>
        <begin position="484"/>
        <end position="507"/>
    </location>
</feature>
<evidence type="ECO:0000313" key="4">
    <source>
        <dbReference type="EMBL" id="MBE9211471.1"/>
    </source>
</evidence>
<feature type="compositionally biased region" description="Polar residues" evidence="1">
    <location>
        <begin position="485"/>
        <end position="495"/>
    </location>
</feature>
<keyword evidence="5" id="KW-1185">Reference proteome</keyword>
<dbReference type="Pfam" id="PF05860">
    <property type="entry name" value="TPS"/>
    <property type="match status" value="1"/>
</dbReference>
<dbReference type="InterPro" id="IPR011050">
    <property type="entry name" value="Pectin_lyase_fold/virulence"/>
</dbReference>
<dbReference type="InterPro" id="IPR012334">
    <property type="entry name" value="Pectin_lyas_fold"/>
</dbReference>
<evidence type="ECO:0000256" key="1">
    <source>
        <dbReference type="SAM" id="MobiDB-lite"/>
    </source>
</evidence>
<feature type="domain" description="Filamentous haemagglutinin FhaB/tRNA nuclease CdiA-like TPS" evidence="3">
    <location>
        <begin position="26"/>
        <end position="136"/>
    </location>
</feature>
<gene>
    <name evidence="4" type="ORF">IQ247_01850</name>
</gene>
<dbReference type="InterPro" id="IPR008638">
    <property type="entry name" value="FhaB/CdiA-like_TPS"/>
</dbReference>
<comment type="caution">
    <text evidence="4">The sequence shown here is derived from an EMBL/GenBank/DDBJ whole genome shotgun (WGS) entry which is preliminary data.</text>
</comment>
<feature type="chain" id="PRO_5035302479" evidence="2">
    <location>
        <begin position="21"/>
        <end position="854"/>
    </location>
</feature>
<keyword evidence="2" id="KW-0732">Signal</keyword>
<reference evidence="4" key="1">
    <citation type="submission" date="2020-10" db="EMBL/GenBank/DDBJ databases">
        <authorList>
            <person name="Castelo-Branco R."/>
            <person name="Eusebio N."/>
            <person name="Adriana R."/>
            <person name="Vieira A."/>
            <person name="Brugerolle De Fraissinette N."/>
            <person name="Rezende De Castro R."/>
            <person name="Schneider M.P."/>
            <person name="Vasconcelos V."/>
            <person name="Leao P.N."/>
        </authorList>
    </citation>
    <scope>NUCLEOTIDE SEQUENCE</scope>
    <source>
        <strain evidence="4">LEGE 06105</strain>
    </source>
</reference>
<proteinExistence type="predicted"/>